<comment type="subcellular location">
    <subcellularLocation>
        <location evidence="1">Cell membrane</location>
        <topology evidence="1">Multi-pass membrane protein</topology>
    </subcellularLocation>
</comment>
<evidence type="ECO:0000313" key="10">
    <source>
        <dbReference type="Proteomes" id="UP000178240"/>
    </source>
</evidence>
<dbReference type="STRING" id="1797535.A2744_03645"/>
<feature type="transmembrane region" description="Helical" evidence="8">
    <location>
        <begin position="5"/>
        <end position="22"/>
    </location>
</feature>
<evidence type="ECO:0000256" key="3">
    <source>
        <dbReference type="ARBA" id="ARBA00022475"/>
    </source>
</evidence>
<evidence type="ECO:0000256" key="1">
    <source>
        <dbReference type="ARBA" id="ARBA00004651"/>
    </source>
</evidence>
<accession>A0A1G1Y2D6</accession>
<evidence type="ECO:0000256" key="6">
    <source>
        <dbReference type="ARBA" id="ARBA00022989"/>
    </source>
</evidence>
<evidence type="ECO:0000256" key="5">
    <source>
        <dbReference type="ARBA" id="ARBA00022960"/>
    </source>
</evidence>
<comment type="similarity">
    <text evidence="2">Belongs to the MreD family.</text>
</comment>
<feature type="transmembrane region" description="Helical" evidence="8">
    <location>
        <begin position="101"/>
        <end position="122"/>
    </location>
</feature>
<feature type="transmembrane region" description="Helical" evidence="8">
    <location>
        <begin position="28"/>
        <end position="46"/>
    </location>
</feature>
<keyword evidence="4 8" id="KW-0812">Transmembrane</keyword>
<organism evidence="9 10">
    <name type="scientific">Candidatus Buchananbacteria bacterium RIFCSPHIGHO2_01_FULL_44_11</name>
    <dbReference type="NCBI Taxonomy" id="1797535"/>
    <lineage>
        <taxon>Bacteria</taxon>
        <taxon>Candidatus Buchananiibacteriota</taxon>
    </lineage>
</organism>
<keyword evidence="6 8" id="KW-1133">Transmembrane helix</keyword>
<reference evidence="9 10" key="1">
    <citation type="journal article" date="2016" name="Nat. Commun.">
        <title>Thousands of microbial genomes shed light on interconnected biogeochemical processes in an aquifer system.</title>
        <authorList>
            <person name="Anantharaman K."/>
            <person name="Brown C.T."/>
            <person name="Hug L.A."/>
            <person name="Sharon I."/>
            <person name="Castelle C.J."/>
            <person name="Probst A.J."/>
            <person name="Thomas B.C."/>
            <person name="Singh A."/>
            <person name="Wilkins M.J."/>
            <person name="Karaoz U."/>
            <person name="Brodie E.L."/>
            <person name="Williams K.H."/>
            <person name="Hubbard S.S."/>
            <person name="Banfield J.F."/>
        </authorList>
    </citation>
    <scope>NUCLEOTIDE SEQUENCE [LARGE SCALE GENOMIC DNA]</scope>
</reference>
<evidence type="ECO:0000256" key="2">
    <source>
        <dbReference type="ARBA" id="ARBA00007776"/>
    </source>
</evidence>
<sequence length="175" mass="19835">MILRIFLNLLAIFFLALIQISFLPTWPLPVRLLNLVLSVVIFLVVIVDYKKGLILAFGGGLFLDLFSFASFGLKTLTLIATAVAVNLLFNNFFTNRSIYSLVILAGFGSGFYTILNLAGNFLLRFFDLGSAVHFDAVYWSNFSWQLFFNVLIIAVIFFIFHFSTGRLKANFILRH</sequence>
<evidence type="ECO:0000256" key="4">
    <source>
        <dbReference type="ARBA" id="ARBA00022692"/>
    </source>
</evidence>
<name>A0A1G1Y2D6_9BACT</name>
<gene>
    <name evidence="9" type="ORF">A2744_03645</name>
</gene>
<dbReference type="GO" id="GO:0008360">
    <property type="term" value="P:regulation of cell shape"/>
    <property type="evidence" value="ECO:0007669"/>
    <property type="project" value="UniProtKB-KW"/>
</dbReference>
<protein>
    <submittedName>
        <fullName evidence="9">Rod shape-determining protein MreD</fullName>
    </submittedName>
</protein>
<keyword evidence="5" id="KW-0133">Cell shape</keyword>
<evidence type="ECO:0000313" key="9">
    <source>
        <dbReference type="EMBL" id="OGY46513.1"/>
    </source>
</evidence>
<evidence type="ECO:0000256" key="7">
    <source>
        <dbReference type="ARBA" id="ARBA00023136"/>
    </source>
</evidence>
<dbReference type="AlphaFoldDB" id="A0A1G1Y2D6"/>
<dbReference type="Proteomes" id="UP000178240">
    <property type="component" value="Unassembled WGS sequence"/>
</dbReference>
<feature type="transmembrane region" description="Helical" evidence="8">
    <location>
        <begin position="77"/>
        <end position="94"/>
    </location>
</feature>
<feature type="transmembrane region" description="Helical" evidence="8">
    <location>
        <begin position="142"/>
        <end position="162"/>
    </location>
</feature>
<dbReference type="NCBIfam" id="TIGR03426">
    <property type="entry name" value="shape_MreD"/>
    <property type="match status" value="1"/>
</dbReference>
<feature type="transmembrane region" description="Helical" evidence="8">
    <location>
        <begin position="53"/>
        <end position="71"/>
    </location>
</feature>
<keyword evidence="3" id="KW-1003">Cell membrane</keyword>
<evidence type="ECO:0000256" key="8">
    <source>
        <dbReference type="SAM" id="Phobius"/>
    </source>
</evidence>
<comment type="caution">
    <text evidence="9">The sequence shown here is derived from an EMBL/GenBank/DDBJ whole genome shotgun (WGS) entry which is preliminary data.</text>
</comment>
<proteinExistence type="inferred from homology"/>
<dbReference type="EMBL" id="MHIE01000003">
    <property type="protein sequence ID" value="OGY46513.1"/>
    <property type="molecule type" value="Genomic_DNA"/>
</dbReference>
<keyword evidence="7 8" id="KW-0472">Membrane</keyword>
<dbReference type="GO" id="GO:0005886">
    <property type="term" value="C:plasma membrane"/>
    <property type="evidence" value="ECO:0007669"/>
    <property type="project" value="UniProtKB-SubCell"/>
</dbReference>
<dbReference type="InterPro" id="IPR007227">
    <property type="entry name" value="Cell_shape_determining_MreD"/>
</dbReference>